<protein>
    <submittedName>
        <fullName evidence="2">Uncharacterized protein</fullName>
    </submittedName>
</protein>
<reference evidence="2" key="1">
    <citation type="submission" date="2022-11" db="EMBL/GenBank/DDBJ databases">
        <title>Centuries of genome instability and evolution in soft-shell clam transmissible cancer (bioRxiv).</title>
        <authorList>
            <person name="Hart S.F.M."/>
            <person name="Yonemitsu M.A."/>
            <person name="Giersch R.M."/>
            <person name="Beal B.F."/>
            <person name="Arriagada G."/>
            <person name="Davis B.W."/>
            <person name="Ostrander E.A."/>
            <person name="Goff S.P."/>
            <person name="Metzger M.J."/>
        </authorList>
    </citation>
    <scope>NUCLEOTIDE SEQUENCE</scope>
    <source>
        <strain evidence="2">MELC-2E11</strain>
        <tissue evidence="2">Siphon/mantle</tissue>
    </source>
</reference>
<feature type="compositionally biased region" description="Basic and acidic residues" evidence="1">
    <location>
        <begin position="338"/>
        <end position="354"/>
    </location>
</feature>
<name>A0ABY7EJH9_MYAAR</name>
<evidence type="ECO:0000256" key="1">
    <source>
        <dbReference type="SAM" id="MobiDB-lite"/>
    </source>
</evidence>
<keyword evidence="3" id="KW-1185">Reference proteome</keyword>
<gene>
    <name evidence="2" type="ORF">MAR_035096</name>
</gene>
<accession>A0ABY7EJH9</accession>
<proteinExistence type="predicted"/>
<feature type="compositionally biased region" description="Basic and acidic residues" evidence="1">
    <location>
        <begin position="367"/>
        <end position="385"/>
    </location>
</feature>
<evidence type="ECO:0000313" key="2">
    <source>
        <dbReference type="EMBL" id="WAR10020.1"/>
    </source>
</evidence>
<organism evidence="2 3">
    <name type="scientific">Mya arenaria</name>
    <name type="common">Soft-shell clam</name>
    <dbReference type="NCBI Taxonomy" id="6604"/>
    <lineage>
        <taxon>Eukaryota</taxon>
        <taxon>Metazoa</taxon>
        <taxon>Spiralia</taxon>
        <taxon>Lophotrochozoa</taxon>
        <taxon>Mollusca</taxon>
        <taxon>Bivalvia</taxon>
        <taxon>Autobranchia</taxon>
        <taxon>Heteroconchia</taxon>
        <taxon>Euheterodonta</taxon>
        <taxon>Imparidentia</taxon>
        <taxon>Neoheterodontei</taxon>
        <taxon>Myida</taxon>
        <taxon>Myoidea</taxon>
        <taxon>Myidae</taxon>
        <taxon>Mya</taxon>
    </lineage>
</organism>
<dbReference type="Proteomes" id="UP001164746">
    <property type="component" value="Chromosome 7"/>
</dbReference>
<sequence length="385" mass="42210">MCILPINKKSYRNIRKKKDSELSTVMSTIGVGESDIDIGTYSLTVHVTLEQEMAIQEMFKYRGWTFITCNDVHNTVVVKSEAETENYAGTSSSASLPVADKSLVFPKMAQENSSSNTADRMNSGCEGFDNTVVVKSEGETENYAGTSSSASLRAANSSLDTPEIALEKTSSNTSDRMNSGCGGFANMVVVKTEIKTEIDSWPSSPNQDQANITTENSADVSNIDMKNITGITNIEDKDIIPFSFTVSPEAIQNNDVKSDRMTPDTCLDSAANCMLLMAQQKKNMALQQAKTVSQAQTLYQAQTFLEAQTFSKAQTFSEALTFSKENLCQISNQNGEQFKTEETSSFTESEKGFPTKDSISLKTNKRREHEGGVSVVQEKRPKNSN</sequence>
<evidence type="ECO:0000313" key="3">
    <source>
        <dbReference type="Proteomes" id="UP001164746"/>
    </source>
</evidence>
<dbReference type="EMBL" id="CP111018">
    <property type="protein sequence ID" value="WAR10020.1"/>
    <property type="molecule type" value="Genomic_DNA"/>
</dbReference>
<feature type="region of interest" description="Disordered" evidence="1">
    <location>
        <begin position="338"/>
        <end position="385"/>
    </location>
</feature>